<reference evidence="3 4" key="1">
    <citation type="submission" date="2018-02" db="EMBL/GenBank/DDBJ databases">
        <title>The genomes of Aspergillus section Nigri reveals drivers in fungal speciation.</title>
        <authorList>
            <consortium name="DOE Joint Genome Institute"/>
            <person name="Vesth T.C."/>
            <person name="Nybo J."/>
            <person name="Theobald S."/>
            <person name="Brandl J."/>
            <person name="Frisvad J.C."/>
            <person name="Nielsen K.F."/>
            <person name="Lyhne E.K."/>
            <person name="Kogle M.E."/>
            <person name="Kuo A."/>
            <person name="Riley R."/>
            <person name="Clum A."/>
            <person name="Nolan M."/>
            <person name="Lipzen A."/>
            <person name="Salamov A."/>
            <person name="Henrissat B."/>
            <person name="Wiebenga A."/>
            <person name="De vries R.P."/>
            <person name="Grigoriev I.V."/>
            <person name="Mortensen U.H."/>
            <person name="Andersen M.R."/>
            <person name="Baker S.E."/>
        </authorList>
    </citation>
    <scope>NUCLEOTIDE SEQUENCE [LARGE SCALE GENOMIC DNA]</scope>
    <source>
        <strain evidence="3 4">CBS 313.89</strain>
    </source>
</reference>
<accession>A0A8G1VZB9</accession>
<dbReference type="Proteomes" id="UP000249789">
    <property type="component" value="Unassembled WGS sequence"/>
</dbReference>
<proteinExistence type="predicted"/>
<gene>
    <name evidence="3" type="ORF">BO72DRAFT_495654</name>
</gene>
<dbReference type="AlphaFoldDB" id="A0A8G1VZB9"/>
<dbReference type="RefSeq" id="XP_040802132.1">
    <property type="nucleotide sequence ID" value="XM_040948571.1"/>
</dbReference>
<name>A0A8G1VZB9_9EURO</name>
<evidence type="ECO:0000313" key="4">
    <source>
        <dbReference type="Proteomes" id="UP000249789"/>
    </source>
</evidence>
<dbReference type="GeneID" id="63865904"/>
<keyword evidence="4" id="KW-1185">Reference proteome</keyword>
<evidence type="ECO:0000259" key="2">
    <source>
        <dbReference type="Pfam" id="PF20255"/>
    </source>
</evidence>
<dbReference type="OrthoDB" id="3182339at2759"/>
<dbReference type="Pfam" id="PF20255">
    <property type="entry name" value="DUF6606"/>
    <property type="match status" value="1"/>
</dbReference>
<dbReference type="EMBL" id="KZ824639">
    <property type="protein sequence ID" value="RAK78122.1"/>
    <property type="molecule type" value="Genomic_DNA"/>
</dbReference>
<feature type="domain" description="DUF6606" evidence="2">
    <location>
        <begin position="11"/>
        <end position="261"/>
    </location>
</feature>
<keyword evidence="1" id="KW-0175">Coiled coil</keyword>
<protein>
    <recommendedName>
        <fullName evidence="2">DUF6606 domain-containing protein</fullName>
    </recommendedName>
</protein>
<evidence type="ECO:0000256" key="1">
    <source>
        <dbReference type="SAM" id="Coils"/>
    </source>
</evidence>
<organism evidence="3 4">
    <name type="scientific">Aspergillus fijiensis CBS 313.89</name>
    <dbReference type="NCBI Taxonomy" id="1448319"/>
    <lineage>
        <taxon>Eukaryota</taxon>
        <taxon>Fungi</taxon>
        <taxon>Dikarya</taxon>
        <taxon>Ascomycota</taxon>
        <taxon>Pezizomycotina</taxon>
        <taxon>Eurotiomycetes</taxon>
        <taxon>Eurotiomycetidae</taxon>
        <taxon>Eurotiales</taxon>
        <taxon>Aspergillaceae</taxon>
        <taxon>Aspergillus</taxon>
    </lineage>
</organism>
<evidence type="ECO:0000313" key="3">
    <source>
        <dbReference type="EMBL" id="RAK78122.1"/>
    </source>
</evidence>
<dbReference type="VEuPathDB" id="FungiDB:BO72DRAFT_495654"/>
<feature type="coiled-coil region" evidence="1">
    <location>
        <begin position="519"/>
        <end position="551"/>
    </location>
</feature>
<sequence length="717" mass="81972">MPLTQGTFDFLFHHVVLPPKLPQEHGVPQERELHEYVLAVLQDYLSKSPSESRAGLNLTHGMLQNWLEIQKPAGPCEQALAQKLSDLRLDGAIALYIRAQNCGWIGFHDTTQKKVIFDAFEASPLAKDVLSAQGSLLRRFPGQSVAIPSDRLSEATFCSWLARDLTRLSTEVVDEMSPTSTKAGRTLPEERDTAHPGLVTECLMTQLLAFGKRNKWPSFEKHMHDETILRRAFPEDEGQLQFKNLMLYLVARLGLQATNMRPTVSADQLEIIRMKIARRTCKLQSAAYEFVAKQAHSTVRVILKALQDIQATIRKSDRVVVPQAFQHTSKDLQMSLKNCSEYLRNAMTRAPSQVQTSQFSRTYPAREPRNAHGLPTVQEDNLLTIFDCERWVENELGGWTNILTPSESLSSALASLFGDYYGRARAIYADNPEAVSIMVLTVLELWMALDQMCVRLCPLLADYSPEIPTNFLEPLLLSQRSQMERAYKVEDYIQKRHRDAGRYPSILQDLMPQCFGARYSDASQKHQQLRLRIEEHARRQVEKKRDEWSEKSVKHSNLLREAGRLGCEFYWSYDGYRRHSISCKKCSLERQAAGITINIHERPLPENETTMKAVVFEIDCPRWLAAWRDITWKMTQDLGRSGFSAGVAVEEDILRYSETRPFVTDLGQRLTIGSTAKSFLRTHYNGRSFSVRFDEVALPNGLRFKLLDKDSRIWITD</sequence>
<dbReference type="InterPro" id="IPR046541">
    <property type="entry name" value="DUF6606"/>
</dbReference>